<feature type="compositionally biased region" description="Basic and acidic residues" evidence="1">
    <location>
        <begin position="30"/>
        <end position="44"/>
    </location>
</feature>
<protein>
    <submittedName>
        <fullName evidence="2">Uncharacterized protein</fullName>
    </submittedName>
</protein>
<sequence>MGEFIARPRRTARGMLAAERAGTRGHRAGRTPDDLPDRDQRDAGEIPGAQLGIFPWCPWWRMALGQAKRSGTGIDRPAASPEVRGDVRGRILPVAPDQFIVLHFAPRPAAGAAKPEHCQALTYRPYRSPGCSGDIGDSGIPGEQMAQRVDLAREPGVLAERHLGKGSPLGRYHRRRAGDQFDDDGSTDHGHVAEAGAQPRMKPRHAVGAARHGVDRGEKCQKVERGIHGLGVQREVAGKLGRGRRVGRDPAQRKTDRGRDRRGIVKQEGIERAGAANGERGIAASRCFAQGIEVEQPFRLGRFDVGRTVQGGCLPQMAGDGRIDPGERRRGGERRAEGVELTWFEQPQTVCLARAEAEDVGRARDIAVEDVDADQEVLKLGDDRGRQFGEPLGGDHRRDTPLAASRAQIGEGRNAEAAGFGIARRARDMRGKQMPLVDRDQHGMRPVLAWRPDQSGEEGRSLDDALFGIEVGKVEVERDPVTSGAQCRGGQTVRCDLDRFQGRRTDVRGEVAELAFGIDDDRLDVIERFLDDAPHGAALAGARTALEQHPPGKQPVEIEIERAGRVTADRHARRGARRMAGSLVERSARIAGISRQAVASLGELRDAAFEEQRLRAVGYGPIEACPQRAQAVVDRVGDREDVIGPQGDGGLAGAQDMPPAGEREVMRFDGQTVHERGFDGVGYLRGIVDDLAEQHLARHCRHVVQRTALARHRDRIDRGEADDTFGERDDDIAFGKSRMCLEAGIECVGAGGEIMDAVHDRSFRDCGE</sequence>
<comment type="caution">
    <text evidence="2">The sequence shown here is derived from an EMBL/GenBank/DDBJ whole genome shotgun (WGS) entry which is preliminary data.</text>
</comment>
<reference evidence="2 3" key="1">
    <citation type="journal article" date="2017" name="Curr. Biol.">
        <title>Genome architecture and evolution of a unichromosomal asexual nematode.</title>
        <authorList>
            <person name="Fradin H."/>
            <person name="Zegar C."/>
            <person name="Gutwein M."/>
            <person name="Lucas J."/>
            <person name="Kovtun M."/>
            <person name="Corcoran D."/>
            <person name="Baugh L.R."/>
            <person name="Kiontke K."/>
            <person name="Gunsalus K."/>
            <person name="Fitch D.H."/>
            <person name="Piano F."/>
        </authorList>
    </citation>
    <scope>NUCLEOTIDE SEQUENCE [LARGE SCALE GENOMIC DNA]</scope>
    <source>
        <strain evidence="2">PF1309</strain>
    </source>
</reference>
<evidence type="ECO:0000313" key="2">
    <source>
        <dbReference type="EMBL" id="PAV68916.1"/>
    </source>
</evidence>
<dbReference type="EMBL" id="LIAE01009663">
    <property type="protein sequence ID" value="PAV68916.1"/>
    <property type="molecule type" value="Genomic_DNA"/>
</dbReference>
<keyword evidence="3" id="KW-1185">Reference proteome</keyword>
<dbReference type="AlphaFoldDB" id="A0A2A2K4K3"/>
<feature type="compositionally biased region" description="Basic and acidic residues" evidence="1">
    <location>
        <begin position="321"/>
        <end position="335"/>
    </location>
</feature>
<name>A0A2A2K4K3_9BILA</name>
<proteinExistence type="predicted"/>
<organism evidence="2 3">
    <name type="scientific">Diploscapter pachys</name>
    <dbReference type="NCBI Taxonomy" id="2018661"/>
    <lineage>
        <taxon>Eukaryota</taxon>
        <taxon>Metazoa</taxon>
        <taxon>Ecdysozoa</taxon>
        <taxon>Nematoda</taxon>
        <taxon>Chromadorea</taxon>
        <taxon>Rhabditida</taxon>
        <taxon>Rhabditina</taxon>
        <taxon>Rhabditomorpha</taxon>
        <taxon>Rhabditoidea</taxon>
        <taxon>Rhabditidae</taxon>
        <taxon>Diploscapter</taxon>
    </lineage>
</organism>
<evidence type="ECO:0000313" key="3">
    <source>
        <dbReference type="Proteomes" id="UP000218231"/>
    </source>
</evidence>
<gene>
    <name evidence="2" type="ORF">WR25_26022</name>
</gene>
<feature type="region of interest" description="Disordered" evidence="1">
    <location>
        <begin position="1"/>
        <end position="45"/>
    </location>
</feature>
<feature type="compositionally biased region" description="Basic and acidic residues" evidence="1">
    <location>
        <begin position="246"/>
        <end position="268"/>
    </location>
</feature>
<dbReference type="Proteomes" id="UP000218231">
    <property type="component" value="Unassembled WGS sequence"/>
</dbReference>
<feature type="region of interest" description="Disordered" evidence="1">
    <location>
        <begin position="240"/>
        <end position="268"/>
    </location>
</feature>
<feature type="region of interest" description="Disordered" evidence="1">
    <location>
        <begin position="316"/>
        <end position="335"/>
    </location>
</feature>
<accession>A0A2A2K4K3</accession>
<dbReference type="OrthoDB" id="10684632at2759"/>
<evidence type="ECO:0000256" key="1">
    <source>
        <dbReference type="SAM" id="MobiDB-lite"/>
    </source>
</evidence>
<feature type="region of interest" description="Disordered" evidence="1">
    <location>
        <begin position="179"/>
        <end position="205"/>
    </location>
</feature>